<dbReference type="InterPro" id="IPR044516">
    <property type="entry name" value="UXS-like"/>
</dbReference>
<proteinExistence type="predicted"/>
<dbReference type="PANTHER" id="PTHR43078">
    <property type="entry name" value="UDP-GLUCURONIC ACID DECARBOXYLASE-RELATED"/>
    <property type="match status" value="1"/>
</dbReference>
<keyword evidence="7" id="KW-0520">NAD</keyword>
<evidence type="ECO:0000313" key="14">
    <source>
        <dbReference type="EMBL" id="OGC22145.1"/>
    </source>
</evidence>
<keyword evidence="10" id="KW-0325">Glycoprotein</keyword>
<keyword evidence="5" id="KW-0735">Signal-anchor</keyword>
<organism evidence="14 15">
    <name type="scientific">candidate division WOR-1 bacterium RIFOXYB2_FULL_37_13</name>
    <dbReference type="NCBI Taxonomy" id="1802579"/>
    <lineage>
        <taxon>Bacteria</taxon>
        <taxon>Bacillati</taxon>
        <taxon>Saganbacteria</taxon>
    </lineage>
</organism>
<dbReference type="InterPro" id="IPR036291">
    <property type="entry name" value="NAD(P)-bd_dom_sf"/>
</dbReference>
<dbReference type="Proteomes" id="UP000178417">
    <property type="component" value="Unassembled WGS sequence"/>
</dbReference>
<dbReference type="STRING" id="1802579.A2310_04830"/>
<evidence type="ECO:0000256" key="1">
    <source>
        <dbReference type="ARBA" id="ARBA00001911"/>
    </source>
</evidence>
<dbReference type="SUPFAM" id="SSF51735">
    <property type="entry name" value="NAD(P)-binding Rossmann-fold domains"/>
    <property type="match status" value="1"/>
</dbReference>
<keyword evidence="8" id="KW-0333">Golgi apparatus</keyword>
<dbReference type="Gene3D" id="3.40.50.720">
    <property type="entry name" value="NAD(P)-binding Rossmann-like Domain"/>
    <property type="match status" value="1"/>
</dbReference>
<protein>
    <submittedName>
        <fullName evidence="14">NAD-dependent dehydratase</fullName>
    </submittedName>
</protein>
<dbReference type="EMBL" id="MEUB01000031">
    <property type="protein sequence ID" value="OGC22145.1"/>
    <property type="molecule type" value="Genomic_DNA"/>
</dbReference>
<dbReference type="CDD" id="cd05230">
    <property type="entry name" value="UGD_SDR_e"/>
    <property type="match status" value="1"/>
</dbReference>
<evidence type="ECO:0000256" key="8">
    <source>
        <dbReference type="ARBA" id="ARBA00023034"/>
    </source>
</evidence>
<evidence type="ECO:0000256" key="11">
    <source>
        <dbReference type="ARBA" id="ARBA00023239"/>
    </source>
</evidence>
<dbReference type="Pfam" id="PF01370">
    <property type="entry name" value="Epimerase"/>
    <property type="match status" value="1"/>
</dbReference>
<evidence type="ECO:0000256" key="6">
    <source>
        <dbReference type="ARBA" id="ARBA00022989"/>
    </source>
</evidence>
<evidence type="ECO:0000256" key="10">
    <source>
        <dbReference type="ARBA" id="ARBA00023180"/>
    </source>
</evidence>
<dbReference type="PRINTS" id="PR01713">
    <property type="entry name" value="NUCEPIMERASE"/>
</dbReference>
<dbReference type="GO" id="GO:0042732">
    <property type="term" value="P:D-xylose metabolic process"/>
    <property type="evidence" value="ECO:0007669"/>
    <property type="project" value="InterPro"/>
</dbReference>
<keyword evidence="9" id="KW-0472">Membrane</keyword>
<keyword evidence="4" id="KW-0210">Decarboxylase</keyword>
<accession>A0A1F4SNZ0</accession>
<evidence type="ECO:0000256" key="12">
    <source>
        <dbReference type="ARBA" id="ARBA00037859"/>
    </source>
</evidence>
<dbReference type="PANTHER" id="PTHR43078:SF6">
    <property type="entry name" value="UDP-GLUCURONIC ACID DECARBOXYLASE 1"/>
    <property type="match status" value="1"/>
</dbReference>
<gene>
    <name evidence="14" type="ORF">A2310_04830</name>
</gene>
<comment type="caution">
    <text evidence="14">The sequence shown here is derived from an EMBL/GenBank/DDBJ whole genome shotgun (WGS) entry which is preliminary data.</text>
</comment>
<evidence type="ECO:0000256" key="9">
    <source>
        <dbReference type="ARBA" id="ARBA00023136"/>
    </source>
</evidence>
<dbReference type="AlphaFoldDB" id="A0A1F4SNZ0"/>
<name>A0A1F4SNZ0_UNCSA</name>
<sequence>MKILITGGAGFIASHLTDLLLQEGHFVICVDNLITGSLHNIKHHEGNKSFKFIEHDISSHLDYKDKLDFVLHLASPASPVDYMELPIETLEVGSLGTFNALELAKEKGAKFLFASTSEIYGDPLVSPQKEEYFGNVNSIGPRSVYDEAKRFAEATTMAYRRHYGLDTRIIRIFNTYGPRMRKNDGRVVPNFINQALNGNPFTIYGDGRQTRSFCYVSDLVDGIYRAMKSDIHTPINLGNPNEFTMIELAEVVSRIVAIPLEMISKPLPEDDPKQRRPDISKAKKELGWEPVVQLEEGILKTVKWFKDNGK</sequence>
<dbReference type="GO" id="GO:0005737">
    <property type="term" value="C:cytoplasm"/>
    <property type="evidence" value="ECO:0007669"/>
    <property type="project" value="TreeGrafter"/>
</dbReference>
<dbReference type="GO" id="GO:0070403">
    <property type="term" value="F:NAD+ binding"/>
    <property type="evidence" value="ECO:0007669"/>
    <property type="project" value="InterPro"/>
</dbReference>
<evidence type="ECO:0000256" key="2">
    <source>
        <dbReference type="ARBA" id="ARBA00004323"/>
    </source>
</evidence>
<dbReference type="InterPro" id="IPR001509">
    <property type="entry name" value="Epimerase_deHydtase"/>
</dbReference>
<feature type="domain" description="NAD-dependent epimerase/dehydratase" evidence="13">
    <location>
        <begin position="3"/>
        <end position="237"/>
    </location>
</feature>
<dbReference type="GO" id="GO:0033320">
    <property type="term" value="P:UDP-D-xylose biosynthetic process"/>
    <property type="evidence" value="ECO:0007669"/>
    <property type="project" value="UniProtKB-UniPathway"/>
</dbReference>
<comment type="subcellular location">
    <subcellularLocation>
        <location evidence="2">Golgi apparatus membrane</location>
        <topology evidence="2">Single-pass type II membrane protein</topology>
    </subcellularLocation>
    <subcellularLocation>
        <location evidence="12">Golgi apparatus</location>
        <location evidence="12">Golgi stack membrane</location>
    </subcellularLocation>
</comment>
<reference evidence="14 15" key="1">
    <citation type="journal article" date="2016" name="Nat. Commun.">
        <title>Thousands of microbial genomes shed light on interconnected biogeochemical processes in an aquifer system.</title>
        <authorList>
            <person name="Anantharaman K."/>
            <person name="Brown C.T."/>
            <person name="Hug L.A."/>
            <person name="Sharon I."/>
            <person name="Castelle C.J."/>
            <person name="Probst A.J."/>
            <person name="Thomas B.C."/>
            <person name="Singh A."/>
            <person name="Wilkins M.J."/>
            <person name="Karaoz U."/>
            <person name="Brodie E.L."/>
            <person name="Williams K.H."/>
            <person name="Hubbard S.S."/>
            <person name="Banfield J.F."/>
        </authorList>
    </citation>
    <scope>NUCLEOTIDE SEQUENCE [LARGE SCALE GENOMIC DNA]</scope>
</reference>
<comment type="cofactor">
    <cofactor evidence="1">
        <name>NAD(+)</name>
        <dbReference type="ChEBI" id="CHEBI:57540"/>
    </cofactor>
</comment>
<dbReference type="FunFam" id="3.40.50.720:FF:000065">
    <property type="entry name" value="UDP-glucuronic acid decarboxylase 1"/>
    <property type="match status" value="1"/>
</dbReference>
<keyword evidence="11" id="KW-0456">Lyase</keyword>
<keyword evidence="3" id="KW-0812">Transmembrane</keyword>
<keyword evidence="6" id="KW-1133">Transmembrane helix</keyword>
<evidence type="ECO:0000256" key="5">
    <source>
        <dbReference type="ARBA" id="ARBA00022968"/>
    </source>
</evidence>
<evidence type="ECO:0000256" key="4">
    <source>
        <dbReference type="ARBA" id="ARBA00022793"/>
    </source>
</evidence>
<evidence type="ECO:0000256" key="3">
    <source>
        <dbReference type="ARBA" id="ARBA00022692"/>
    </source>
</evidence>
<evidence type="ECO:0000256" key="7">
    <source>
        <dbReference type="ARBA" id="ARBA00023027"/>
    </source>
</evidence>
<dbReference type="UniPathway" id="UPA00796">
    <property type="reaction ID" value="UER00771"/>
</dbReference>
<evidence type="ECO:0000259" key="13">
    <source>
        <dbReference type="Pfam" id="PF01370"/>
    </source>
</evidence>
<dbReference type="GO" id="GO:0048040">
    <property type="term" value="F:UDP-glucuronate decarboxylase activity"/>
    <property type="evidence" value="ECO:0007669"/>
    <property type="project" value="TreeGrafter"/>
</dbReference>
<evidence type="ECO:0000313" key="15">
    <source>
        <dbReference type="Proteomes" id="UP000178417"/>
    </source>
</evidence>